<keyword evidence="3" id="KW-1185">Reference proteome</keyword>
<organism evidence="2 3">
    <name type="scientific">Castilleja foliolosa</name>
    <dbReference type="NCBI Taxonomy" id="1961234"/>
    <lineage>
        <taxon>Eukaryota</taxon>
        <taxon>Viridiplantae</taxon>
        <taxon>Streptophyta</taxon>
        <taxon>Embryophyta</taxon>
        <taxon>Tracheophyta</taxon>
        <taxon>Spermatophyta</taxon>
        <taxon>Magnoliopsida</taxon>
        <taxon>eudicotyledons</taxon>
        <taxon>Gunneridae</taxon>
        <taxon>Pentapetalae</taxon>
        <taxon>asterids</taxon>
        <taxon>lamiids</taxon>
        <taxon>Lamiales</taxon>
        <taxon>Orobanchaceae</taxon>
        <taxon>Pedicularideae</taxon>
        <taxon>Castillejinae</taxon>
        <taxon>Castilleja</taxon>
    </lineage>
</organism>
<evidence type="ECO:0000259" key="1">
    <source>
        <dbReference type="PROSITE" id="PS50181"/>
    </source>
</evidence>
<sequence length="469" mass="54265">MEGYSYSASPPWIELPREVTENILSRLGQVEILKNAQRVCTTWRSVCSEPSMWRVIHIKNFDVILCPFRIVNRIGHLAVDRSKGELIDINIEGFCRDDLLHYISERSSRLKSLRIKLYDDVCSESFMAAVSKFQELEEMHVFYWSVGFHTPFITAKKIEAIGISCPKLTSFTFMSHEKHELPEMNDNCALTIAKNMPNLQHLCLDMNMVNPEGLEVILNGCPNLELLNLLNLQYCFKLYFQGGFRKISFKRICDMKNSDIDVMCLRAIDLSKGELVEINIEYFGNDDLLHYISQRSSNLKCLRLRYCNYITTDGLTASVKIFSELEELHLYFTPGITANVIEVISISCPMLKSFTFNNCSYNNHSYRSQSLEIDNSCALTIAKNMPNLQHLCLIWNMLSNEGLKAILNGCLNLESLDLRKCFKVDLQGEFGKMCLERIKYLKCPGPTDDYSHDMDEIRLIYYPYFWLWT</sequence>
<dbReference type="Proteomes" id="UP001632038">
    <property type="component" value="Unassembled WGS sequence"/>
</dbReference>
<protein>
    <recommendedName>
        <fullName evidence="1">F-box domain-containing protein</fullName>
    </recommendedName>
</protein>
<evidence type="ECO:0000313" key="2">
    <source>
        <dbReference type="EMBL" id="KAL3616617.1"/>
    </source>
</evidence>
<dbReference type="SUPFAM" id="SSF52047">
    <property type="entry name" value="RNI-like"/>
    <property type="match status" value="1"/>
</dbReference>
<dbReference type="Gene3D" id="3.80.10.10">
    <property type="entry name" value="Ribonuclease Inhibitor"/>
    <property type="match status" value="2"/>
</dbReference>
<dbReference type="PANTHER" id="PTHR38926:SF82">
    <property type="entry name" value="F-BOX DOMAIN-CONTAINING PROTEIN"/>
    <property type="match status" value="1"/>
</dbReference>
<reference evidence="3" key="1">
    <citation type="journal article" date="2024" name="IScience">
        <title>Strigolactones Initiate the Formation of Haustorium-like Structures in Castilleja.</title>
        <authorList>
            <person name="Buerger M."/>
            <person name="Peterson D."/>
            <person name="Chory J."/>
        </authorList>
    </citation>
    <scope>NUCLEOTIDE SEQUENCE [LARGE SCALE GENOMIC DNA]</scope>
</reference>
<dbReference type="PROSITE" id="PS50181">
    <property type="entry name" value="FBOX"/>
    <property type="match status" value="1"/>
</dbReference>
<dbReference type="InterPro" id="IPR001611">
    <property type="entry name" value="Leu-rich_rpt"/>
</dbReference>
<dbReference type="InterPro" id="IPR032675">
    <property type="entry name" value="LRR_dom_sf"/>
</dbReference>
<dbReference type="CDD" id="cd22164">
    <property type="entry name" value="F-box_AtSKIP19-like"/>
    <property type="match status" value="1"/>
</dbReference>
<dbReference type="InterPro" id="IPR001810">
    <property type="entry name" value="F-box_dom"/>
</dbReference>
<proteinExistence type="predicted"/>
<gene>
    <name evidence="2" type="ORF">CASFOL_039548</name>
</gene>
<dbReference type="Gene3D" id="1.20.1280.50">
    <property type="match status" value="1"/>
</dbReference>
<dbReference type="PANTHER" id="PTHR38926">
    <property type="entry name" value="F-BOX DOMAIN CONTAINING PROTEIN, EXPRESSED"/>
    <property type="match status" value="1"/>
</dbReference>
<evidence type="ECO:0000313" key="3">
    <source>
        <dbReference type="Proteomes" id="UP001632038"/>
    </source>
</evidence>
<name>A0ABD3BH44_9LAMI</name>
<accession>A0ABD3BH44</accession>
<dbReference type="Pfam" id="PF12937">
    <property type="entry name" value="F-box-like"/>
    <property type="match status" value="1"/>
</dbReference>
<dbReference type="Pfam" id="PF13516">
    <property type="entry name" value="LRR_6"/>
    <property type="match status" value="1"/>
</dbReference>
<dbReference type="EMBL" id="JAVIJP010000088">
    <property type="protein sequence ID" value="KAL3616617.1"/>
    <property type="molecule type" value="Genomic_DNA"/>
</dbReference>
<dbReference type="SUPFAM" id="SSF81383">
    <property type="entry name" value="F-box domain"/>
    <property type="match status" value="1"/>
</dbReference>
<dbReference type="InterPro" id="IPR036047">
    <property type="entry name" value="F-box-like_dom_sf"/>
</dbReference>
<feature type="domain" description="F-box" evidence="1">
    <location>
        <begin position="9"/>
        <end position="56"/>
    </location>
</feature>
<dbReference type="AlphaFoldDB" id="A0ABD3BH44"/>
<comment type="caution">
    <text evidence="2">The sequence shown here is derived from an EMBL/GenBank/DDBJ whole genome shotgun (WGS) entry which is preliminary data.</text>
</comment>